<dbReference type="PaxDb" id="435591-BDI_3947"/>
<proteinExistence type="predicted"/>
<name>A6LIW2_PARD8</name>
<reference evidence="1 2" key="1">
    <citation type="journal article" date="2007" name="PLoS Biol.">
        <title>Evolution of symbiotic bacteria in the distal human intestine.</title>
        <authorList>
            <person name="Xu J."/>
            <person name="Mahowald M.A."/>
            <person name="Ley R.E."/>
            <person name="Lozupone C.A."/>
            <person name="Hamady M."/>
            <person name="Martens E.C."/>
            <person name="Henrissat B."/>
            <person name="Coutinho P.M."/>
            <person name="Minx P."/>
            <person name="Latreille P."/>
            <person name="Cordum H."/>
            <person name="Van Brunt A."/>
            <person name="Kim K."/>
            <person name="Fulton R.S."/>
            <person name="Fulton L.A."/>
            <person name="Clifton S.W."/>
            <person name="Wilson R.K."/>
            <person name="Knight R.D."/>
            <person name="Gordon J.I."/>
        </authorList>
    </citation>
    <scope>NUCLEOTIDE SEQUENCE [LARGE SCALE GENOMIC DNA]</scope>
    <source>
        <strain evidence="2">ATCC 8503 / DSM 20701 / CIP 104284 / JCM 5825 / NCTC 11152</strain>
    </source>
</reference>
<dbReference type="KEGG" id="pdi:BDI_3947"/>
<keyword evidence="2" id="KW-1185">Reference proteome</keyword>
<evidence type="ECO:0000313" key="2">
    <source>
        <dbReference type="Proteomes" id="UP000000566"/>
    </source>
</evidence>
<gene>
    <name evidence="1" type="ordered locus">BDI_3947</name>
</gene>
<dbReference type="Proteomes" id="UP000000566">
    <property type="component" value="Chromosome"/>
</dbReference>
<dbReference type="AlphaFoldDB" id="A6LIW2"/>
<dbReference type="EMBL" id="CP000140">
    <property type="protein sequence ID" value="ABR45626.1"/>
    <property type="molecule type" value="Genomic_DNA"/>
</dbReference>
<dbReference type="HOGENOM" id="CLU_2410571_0_0_10"/>
<organism evidence="1 2">
    <name type="scientific">Parabacteroides distasonis (strain ATCC 8503 / DSM 20701 / CIP 104284 / JCM 5825 / NCTC 11152)</name>
    <dbReference type="NCBI Taxonomy" id="435591"/>
    <lineage>
        <taxon>Bacteria</taxon>
        <taxon>Pseudomonadati</taxon>
        <taxon>Bacteroidota</taxon>
        <taxon>Bacteroidia</taxon>
        <taxon>Bacteroidales</taxon>
        <taxon>Tannerellaceae</taxon>
        <taxon>Parabacteroides</taxon>
    </lineage>
</organism>
<protein>
    <submittedName>
        <fullName evidence="1">Uncharacterized protein</fullName>
    </submittedName>
</protein>
<evidence type="ECO:0000313" key="1">
    <source>
        <dbReference type="EMBL" id="ABR45626.1"/>
    </source>
</evidence>
<accession>A6LIW2</accession>
<sequence>MISSRRQDLFIVFIRVKALVRALFSVHVVTRKLKKSVTYYFNVRNPPHEKNIAKKIRKSLEVMFYNTTFAPAFERERRYKMMKQTFRKKVPE</sequence>